<dbReference type="AlphaFoldDB" id="A0A840UKR1"/>
<gene>
    <name evidence="1" type="ORF">HNR32_002761</name>
</gene>
<sequence length="87" mass="10344">MLNHFYKHRADEDFYDKIIDGFIHKVYVYDDSLYIIYNLIDTGKDIDKSDIDSLYMSSHINLHGDPPGNRTPNLLIKSSNTRFFYFM</sequence>
<dbReference type="Proteomes" id="UP000559117">
    <property type="component" value="Unassembled WGS sequence"/>
</dbReference>
<evidence type="ECO:0000313" key="1">
    <source>
        <dbReference type="EMBL" id="MBB5337599.1"/>
    </source>
</evidence>
<evidence type="ECO:0000313" key="2">
    <source>
        <dbReference type="Proteomes" id="UP000559117"/>
    </source>
</evidence>
<keyword evidence="2" id="KW-1185">Reference proteome</keyword>
<organism evidence="1 2">
    <name type="scientific">Pectinatus brassicae</name>
    <dbReference type="NCBI Taxonomy" id="862415"/>
    <lineage>
        <taxon>Bacteria</taxon>
        <taxon>Bacillati</taxon>
        <taxon>Bacillota</taxon>
        <taxon>Negativicutes</taxon>
        <taxon>Selenomonadales</taxon>
        <taxon>Selenomonadaceae</taxon>
        <taxon>Pectinatus</taxon>
    </lineage>
</organism>
<comment type="caution">
    <text evidence="1">The sequence shown here is derived from an EMBL/GenBank/DDBJ whole genome shotgun (WGS) entry which is preliminary data.</text>
</comment>
<protein>
    <submittedName>
        <fullName evidence="1">Uncharacterized protein</fullName>
    </submittedName>
</protein>
<proteinExistence type="predicted"/>
<accession>A0A840UKR1</accession>
<dbReference type="EMBL" id="JACHFH010000063">
    <property type="protein sequence ID" value="MBB5337599.1"/>
    <property type="molecule type" value="Genomic_DNA"/>
</dbReference>
<name>A0A840UKR1_9FIRM</name>
<reference evidence="1 2" key="1">
    <citation type="submission" date="2020-08" db="EMBL/GenBank/DDBJ databases">
        <title>Genomic Encyclopedia of Type Strains, Phase IV (KMG-IV): sequencing the most valuable type-strain genomes for metagenomic binning, comparative biology and taxonomic classification.</title>
        <authorList>
            <person name="Goeker M."/>
        </authorList>
    </citation>
    <scope>NUCLEOTIDE SEQUENCE [LARGE SCALE GENOMIC DNA]</scope>
    <source>
        <strain evidence="1 2">DSM 24661</strain>
    </source>
</reference>